<evidence type="ECO:0000313" key="9">
    <source>
        <dbReference type="RefSeq" id="XP_014668992.1"/>
    </source>
</evidence>
<feature type="region of interest" description="Disordered" evidence="6">
    <location>
        <begin position="947"/>
        <end position="1202"/>
    </location>
</feature>
<dbReference type="SUPFAM" id="SSF48371">
    <property type="entry name" value="ARM repeat"/>
    <property type="match status" value="1"/>
</dbReference>
<accession>A0ABM1E9X1</accession>
<feature type="domain" description="MI" evidence="7">
    <location>
        <begin position="746"/>
        <end position="862"/>
    </location>
</feature>
<comment type="subcellular location">
    <subcellularLocation>
        <location evidence="1">Nucleus speckle</location>
    </subcellularLocation>
</comment>
<evidence type="ECO:0000259" key="7">
    <source>
        <dbReference type="PROSITE" id="PS51366"/>
    </source>
</evidence>
<evidence type="ECO:0000256" key="1">
    <source>
        <dbReference type="ARBA" id="ARBA00004324"/>
    </source>
</evidence>
<dbReference type="PANTHER" id="PTHR18034">
    <property type="entry name" value="CELL CYCLE CONTROL PROTEIN CWF22-RELATED"/>
    <property type="match status" value="1"/>
</dbReference>
<evidence type="ECO:0000313" key="8">
    <source>
        <dbReference type="Proteomes" id="UP000695022"/>
    </source>
</evidence>
<dbReference type="Pfam" id="PF02854">
    <property type="entry name" value="MIF4G"/>
    <property type="match status" value="1"/>
</dbReference>
<gene>
    <name evidence="9" type="primary">LOC106810223</name>
</gene>
<feature type="compositionally biased region" description="Acidic residues" evidence="6">
    <location>
        <begin position="954"/>
        <end position="966"/>
    </location>
</feature>
<keyword evidence="5" id="KW-0539">Nucleus</keyword>
<feature type="compositionally biased region" description="Basic and acidic residues" evidence="6">
    <location>
        <begin position="336"/>
        <end position="384"/>
    </location>
</feature>
<keyword evidence="4" id="KW-0508">mRNA splicing</keyword>
<dbReference type="InterPro" id="IPR050781">
    <property type="entry name" value="CWC22_splicing_factor"/>
</dbReference>
<evidence type="ECO:0000256" key="4">
    <source>
        <dbReference type="ARBA" id="ARBA00023187"/>
    </source>
</evidence>
<feature type="compositionally biased region" description="Acidic residues" evidence="6">
    <location>
        <begin position="710"/>
        <end position="730"/>
    </location>
</feature>
<dbReference type="GeneID" id="106810223"/>
<feature type="compositionally biased region" description="Basic and acidic residues" evidence="6">
    <location>
        <begin position="1151"/>
        <end position="1171"/>
    </location>
</feature>
<dbReference type="RefSeq" id="XP_014668992.1">
    <property type="nucleotide sequence ID" value="XM_014813506.1"/>
</dbReference>
<dbReference type="SMART" id="SM00544">
    <property type="entry name" value="MA3"/>
    <property type="match status" value="1"/>
</dbReference>
<feature type="region of interest" description="Disordered" evidence="6">
    <location>
        <begin position="1"/>
        <end position="423"/>
    </location>
</feature>
<dbReference type="InterPro" id="IPR003890">
    <property type="entry name" value="MIF4G-like_typ-3"/>
</dbReference>
<comment type="similarity">
    <text evidence="2">Belongs to the CWC22 family.</text>
</comment>
<dbReference type="InterPro" id="IPR003891">
    <property type="entry name" value="Initiation_fac_eIF4g_MI"/>
</dbReference>
<evidence type="ECO:0000256" key="6">
    <source>
        <dbReference type="SAM" id="MobiDB-lite"/>
    </source>
</evidence>
<feature type="compositionally biased region" description="Low complexity" evidence="6">
    <location>
        <begin position="967"/>
        <end position="1004"/>
    </location>
</feature>
<sequence length="1202" mass="135453">MPIDEAAAARPGDGYAEDAPKSESEGEARRTRSKHKKKHKRHRRENRIDAAEGDGADDGKANSGGEDVTVARKKHRKHKHSRARRDRPRSGDDDDGAASHSEPPQRSSVISVVHRVPQAAPPGVASGDSDHKESADERRDDREEAETNEKKRGETAERSDDGERNDVAGEDRNGSVKNRRRSPASDNAEEDRNSSVKNRRRSPASDNAEEDRNRSVKNRRRSPASDNAEEDRNSSVKNRRRSSESSHNDDANHESGRRQDDRERRDYRRLRDERHHDDRSRYRHDDWPRDYRDDLEDYRRQRGFDGRGRDRRDYGGRRQNGGYDRRDAPRRHRSPERRDPRRNDADGSSRREEGRDRDRREGREPRDRARASREREGSADESGEKRKRSSPEEAGGATEKDGKPESAAAAAPAEPTAKKKKVEDILTMRTGGAYIPPARLRAMQAQITDKSSVAYQRLAWEALKKSIHGTVNKINVANIGTIVRELFQHNIVRGRGLLARSVIQAQAASPTFSHVYAALVAIINTKLPHVGELILLRLIMLFRKAFRRNDKEACLTASRFVAHLVNQQVAHEVLALEMLTLLLENATADSVEVTIGFLKECGAKLTEVSPRGVNAIFDRLRSVLHEGGVEKRVQYMIEVVAQVRKDGFKDFPAVVPELDLVAEEDQFTHTLTLEDTGDAQTQLDVFQVDADFEAAEEKYADIRREILGEGSDDDEGGSGSDDDDDSEDEEGAKTTVVDATETNLVALRRSIYLTIQSSLDYEECAHKLLKLELKPGQETELCHMILDCCAQQRTYEKFYGLLGQRFCAINKAYVAPFEAIFAQSYETIHRLETNKLRNVAKFYAHQLFTDAIAWSALQHVRLTEDDTTPSSRIFIKILFQELAEYMGLARLNERLGDPTLVAHFEGIMPRDHPRNTRFAINFFTSIGLGGLTDDMRAHLLNAPKAIMEQTQDVDSTDSDSSSDDDSSSSSDSSDSSSSSSDSSSSSSDDSDSSSSSLSSDSSDSSSEEESRNNVKRKSSTTTTKKKKKQKRKPESPAKKKKKQQQPQPEKKKKKRRKRKRGSDSSSGEEAAEDGNNREAQKGVEEMIRDRMYLEAMGEARKPAPKPKPDRETRERRPDDARDQERRHERNGDGKRADGDDGNDRMRKTHEGRRSSRGEGDERRQGREKPFEGGRSSPVALGEDGGSHRRNRSRDGSGRRGRD</sequence>
<feature type="region of interest" description="Disordered" evidence="6">
    <location>
        <begin position="707"/>
        <end position="735"/>
    </location>
</feature>
<dbReference type="Pfam" id="PF02847">
    <property type="entry name" value="MA3"/>
    <property type="match status" value="1"/>
</dbReference>
<dbReference type="Gene3D" id="1.25.40.180">
    <property type="match status" value="1"/>
</dbReference>
<feature type="compositionally biased region" description="Basic residues" evidence="6">
    <location>
        <begin position="1050"/>
        <end position="1060"/>
    </location>
</feature>
<feature type="compositionally biased region" description="Basic and acidic residues" evidence="6">
    <location>
        <begin position="1074"/>
        <end position="1145"/>
    </location>
</feature>
<name>A0ABM1E9X1_PRICU</name>
<evidence type="ECO:0000256" key="2">
    <source>
        <dbReference type="ARBA" id="ARBA00006856"/>
    </source>
</evidence>
<proteinExistence type="inferred from homology"/>
<dbReference type="PROSITE" id="PS51366">
    <property type="entry name" value="MI"/>
    <property type="match status" value="1"/>
</dbReference>
<feature type="compositionally biased region" description="Basic residues" evidence="6">
    <location>
        <begin position="31"/>
        <end position="45"/>
    </location>
</feature>
<evidence type="ECO:0000256" key="3">
    <source>
        <dbReference type="ARBA" id="ARBA00022664"/>
    </source>
</evidence>
<dbReference type="Proteomes" id="UP000695022">
    <property type="component" value="Unplaced"/>
</dbReference>
<feature type="compositionally biased region" description="Basic residues" evidence="6">
    <location>
        <begin position="1013"/>
        <end position="1031"/>
    </location>
</feature>
<evidence type="ECO:0000256" key="5">
    <source>
        <dbReference type="ARBA" id="ARBA00023242"/>
    </source>
</evidence>
<organism evidence="8 9">
    <name type="scientific">Priapulus caudatus</name>
    <name type="common">Priapulid worm</name>
    <dbReference type="NCBI Taxonomy" id="37621"/>
    <lineage>
        <taxon>Eukaryota</taxon>
        <taxon>Metazoa</taxon>
        <taxon>Ecdysozoa</taxon>
        <taxon>Scalidophora</taxon>
        <taxon>Priapulida</taxon>
        <taxon>Priapulimorpha</taxon>
        <taxon>Priapulimorphida</taxon>
        <taxon>Priapulidae</taxon>
        <taxon>Priapulus</taxon>
    </lineage>
</organism>
<keyword evidence="8" id="KW-1185">Reference proteome</keyword>
<dbReference type="InterPro" id="IPR016024">
    <property type="entry name" value="ARM-type_fold"/>
</dbReference>
<feature type="compositionally biased region" description="Basic and acidic residues" evidence="6">
    <location>
        <begin position="128"/>
        <end position="174"/>
    </location>
</feature>
<feature type="compositionally biased region" description="Basic residues" evidence="6">
    <location>
        <begin position="71"/>
        <end position="87"/>
    </location>
</feature>
<reference evidence="9" key="1">
    <citation type="submission" date="2025-08" db="UniProtKB">
        <authorList>
            <consortium name="RefSeq"/>
        </authorList>
    </citation>
    <scope>IDENTIFICATION</scope>
</reference>
<keyword evidence="3" id="KW-0507">mRNA processing</keyword>
<feature type="compositionally biased region" description="Low complexity" evidence="6">
    <location>
        <begin position="405"/>
        <end position="415"/>
    </location>
</feature>
<dbReference type="PANTHER" id="PTHR18034:SF3">
    <property type="entry name" value="PRE-MRNA-SPLICING FACTOR CWC22 HOMOLOG"/>
    <property type="match status" value="1"/>
</dbReference>
<protein>
    <submittedName>
        <fullName evidence="9">Pre-mRNA-splicing factor CWC22 homolog</fullName>
    </submittedName>
</protein>
<dbReference type="SMART" id="SM00543">
    <property type="entry name" value="MIF4G"/>
    <property type="match status" value="1"/>
</dbReference>
<feature type="compositionally biased region" description="Basic and acidic residues" evidence="6">
    <location>
        <begin position="1192"/>
        <end position="1202"/>
    </location>
</feature>
<feature type="compositionally biased region" description="Basic and acidic residues" evidence="6">
    <location>
        <begin position="241"/>
        <end position="316"/>
    </location>
</feature>
<feature type="compositionally biased region" description="Basic and acidic residues" evidence="6">
    <location>
        <begin position="18"/>
        <end position="30"/>
    </location>
</feature>